<organism evidence="1 2">
    <name type="scientific">Dyadobacter endophyticus</name>
    <dbReference type="NCBI Taxonomy" id="1749036"/>
    <lineage>
        <taxon>Bacteria</taxon>
        <taxon>Pseudomonadati</taxon>
        <taxon>Bacteroidota</taxon>
        <taxon>Cytophagia</taxon>
        <taxon>Cytophagales</taxon>
        <taxon>Spirosomataceae</taxon>
        <taxon>Dyadobacter</taxon>
    </lineage>
</organism>
<dbReference type="Pfam" id="PF10387">
    <property type="entry name" value="DUF2442"/>
    <property type="match status" value="1"/>
</dbReference>
<evidence type="ECO:0000313" key="2">
    <source>
        <dbReference type="Proteomes" id="UP000600214"/>
    </source>
</evidence>
<reference evidence="2" key="1">
    <citation type="journal article" date="2019" name="Int. J. Syst. Evol. Microbiol.">
        <title>The Global Catalogue of Microorganisms (GCM) 10K type strain sequencing project: providing services to taxonomists for standard genome sequencing and annotation.</title>
        <authorList>
            <consortium name="The Broad Institute Genomics Platform"/>
            <consortium name="The Broad Institute Genome Sequencing Center for Infectious Disease"/>
            <person name="Wu L."/>
            <person name="Ma J."/>
        </authorList>
    </citation>
    <scope>NUCLEOTIDE SEQUENCE [LARGE SCALE GENOMIC DNA]</scope>
    <source>
        <strain evidence="2">CGMCC 1.15288</strain>
    </source>
</reference>
<dbReference type="EMBL" id="BMIA01000001">
    <property type="protein sequence ID" value="GGH20701.1"/>
    <property type="molecule type" value="Genomic_DNA"/>
</dbReference>
<keyword evidence="2" id="KW-1185">Reference proteome</keyword>
<gene>
    <name evidence="1" type="ORF">GCM10007423_01240</name>
</gene>
<accession>A0ABQ1YC63</accession>
<protein>
    <recommendedName>
        <fullName evidence="3">DUF2442 domain-containing protein</fullName>
    </recommendedName>
</protein>
<name>A0ABQ1YC63_9BACT</name>
<comment type="caution">
    <text evidence="1">The sequence shown here is derived from an EMBL/GenBank/DDBJ whole genome shotgun (WGS) entry which is preliminary data.</text>
</comment>
<evidence type="ECO:0000313" key="1">
    <source>
        <dbReference type="EMBL" id="GGH20701.1"/>
    </source>
</evidence>
<dbReference type="Proteomes" id="UP000600214">
    <property type="component" value="Unassembled WGS sequence"/>
</dbReference>
<proteinExistence type="predicted"/>
<dbReference type="Gene3D" id="3.30.2020.40">
    <property type="entry name" value="Uncharacterised protein PF10387, DUF2442"/>
    <property type="match status" value="1"/>
</dbReference>
<dbReference type="InterPro" id="IPR018841">
    <property type="entry name" value="DUF2442"/>
</dbReference>
<sequence>MTSGEERSMLLEWFPRLFNASQAEREQFELSAFGIHWSNLDEDLSSEEFEFIGVKC</sequence>
<evidence type="ECO:0008006" key="3">
    <source>
        <dbReference type="Google" id="ProtNLM"/>
    </source>
</evidence>